<keyword evidence="2" id="KW-1185">Reference proteome</keyword>
<reference evidence="1" key="1">
    <citation type="journal article" date="2022" name="bioRxiv">
        <title>Sequencing and chromosome-scale assembly of the giantPleurodeles waltlgenome.</title>
        <authorList>
            <person name="Brown T."/>
            <person name="Elewa A."/>
            <person name="Iarovenko S."/>
            <person name="Subramanian E."/>
            <person name="Araus A.J."/>
            <person name="Petzold A."/>
            <person name="Susuki M."/>
            <person name="Suzuki K.-i.T."/>
            <person name="Hayashi T."/>
            <person name="Toyoda A."/>
            <person name="Oliveira C."/>
            <person name="Osipova E."/>
            <person name="Leigh N.D."/>
            <person name="Simon A."/>
            <person name="Yun M.H."/>
        </authorList>
    </citation>
    <scope>NUCLEOTIDE SEQUENCE</scope>
    <source>
        <strain evidence="1">20211129_DDA</strain>
        <tissue evidence="1">Liver</tissue>
    </source>
</reference>
<evidence type="ECO:0000313" key="1">
    <source>
        <dbReference type="EMBL" id="KAJ1099772.1"/>
    </source>
</evidence>
<sequence length="135" mass="14060">MDFVSAVSEALAMSIPSNLRPTAEISWRRRSTVDSYAGSVMVWCRVVCCPAGAGVAPLSEVGHQKKAVVSPACLSSYSTTCCLASLAQHHDRSAMMWRPGGSSLNAGVGQSHCAVMSQQYERGGGLGPPSRASGS</sequence>
<accession>A0AAV7M8C5</accession>
<protein>
    <submittedName>
        <fullName evidence="1">Uncharacterized protein</fullName>
    </submittedName>
</protein>
<comment type="caution">
    <text evidence="1">The sequence shown here is derived from an EMBL/GenBank/DDBJ whole genome shotgun (WGS) entry which is preliminary data.</text>
</comment>
<organism evidence="1 2">
    <name type="scientific">Pleurodeles waltl</name>
    <name type="common">Iberian ribbed newt</name>
    <dbReference type="NCBI Taxonomy" id="8319"/>
    <lineage>
        <taxon>Eukaryota</taxon>
        <taxon>Metazoa</taxon>
        <taxon>Chordata</taxon>
        <taxon>Craniata</taxon>
        <taxon>Vertebrata</taxon>
        <taxon>Euteleostomi</taxon>
        <taxon>Amphibia</taxon>
        <taxon>Batrachia</taxon>
        <taxon>Caudata</taxon>
        <taxon>Salamandroidea</taxon>
        <taxon>Salamandridae</taxon>
        <taxon>Pleurodelinae</taxon>
        <taxon>Pleurodeles</taxon>
    </lineage>
</organism>
<dbReference type="AlphaFoldDB" id="A0AAV7M8C5"/>
<gene>
    <name evidence="1" type="ORF">NDU88_004868</name>
</gene>
<evidence type="ECO:0000313" key="2">
    <source>
        <dbReference type="Proteomes" id="UP001066276"/>
    </source>
</evidence>
<proteinExistence type="predicted"/>
<dbReference type="Proteomes" id="UP001066276">
    <property type="component" value="Chromosome 10"/>
</dbReference>
<name>A0AAV7M8C5_PLEWA</name>
<dbReference type="EMBL" id="JANPWB010000014">
    <property type="protein sequence ID" value="KAJ1099772.1"/>
    <property type="molecule type" value="Genomic_DNA"/>
</dbReference>